<keyword evidence="3" id="KW-1185">Reference proteome</keyword>
<comment type="caution">
    <text evidence="2">The sequence shown here is derived from an EMBL/GenBank/DDBJ whole genome shotgun (WGS) entry which is preliminary data.</text>
</comment>
<feature type="chain" id="PRO_5030920702" evidence="1">
    <location>
        <begin position="23"/>
        <end position="156"/>
    </location>
</feature>
<proteinExistence type="predicted"/>
<evidence type="ECO:0000256" key="1">
    <source>
        <dbReference type="SAM" id="SignalP"/>
    </source>
</evidence>
<evidence type="ECO:0000313" key="2">
    <source>
        <dbReference type="EMBL" id="MBB6251208.1"/>
    </source>
</evidence>
<dbReference type="SUPFAM" id="SSF53850">
    <property type="entry name" value="Periplasmic binding protein-like II"/>
    <property type="match status" value="1"/>
</dbReference>
<name>A0A7X0AW55_9PROT</name>
<dbReference type="EMBL" id="JACIIZ010000004">
    <property type="protein sequence ID" value="MBB6251208.1"/>
    <property type="molecule type" value="Genomic_DNA"/>
</dbReference>
<gene>
    <name evidence="2" type="ORF">FHS74_001753</name>
</gene>
<feature type="signal peptide" evidence="1">
    <location>
        <begin position="1"/>
        <end position="22"/>
    </location>
</feature>
<dbReference type="Proteomes" id="UP000539175">
    <property type="component" value="Unassembled WGS sequence"/>
</dbReference>
<dbReference type="Gene3D" id="3.40.190.10">
    <property type="entry name" value="Periplasmic binding protein-like II"/>
    <property type="match status" value="1"/>
</dbReference>
<dbReference type="AlphaFoldDB" id="A0A7X0AW55"/>
<protein>
    <submittedName>
        <fullName evidence="2">ABC-type phosphate transport system substrate-binding protein</fullName>
    </submittedName>
</protein>
<reference evidence="2 3" key="1">
    <citation type="submission" date="2020-08" db="EMBL/GenBank/DDBJ databases">
        <title>Genomic Encyclopedia of Type Strains, Phase IV (KMG-IV): sequencing the most valuable type-strain genomes for metagenomic binning, comparative biology and taxonomic classification.</title>
        <authorList>
            <person name="Goeker M."/>
        </authorList>
    </citation>
    <scope>NUCLEOTIDE SEQUENCE [LARGE SCALE GENOMIC DNA]</scope>
    <source>
        <strain evidence="2 3">DSM 22198</strain>
    </source>
</reference>
<sequence>MPRHRLMALLLSGLALAGPVRAEDIVIIAHPSVALTRSIGVGEVAAIYLLRTTVWPDGHPIVPVNREIASDLRRKFTTLVLRQDPGSLAAYWNEMHFRGKFPPLVQESEQSVLAFVERVPGAVGYVSGGIPLPADVHVVARVTVPDGWSPNNGGPP</sequence>
<accession>A0A7X0AW55</accession>
<organism evidence="2 3">
    <name type="scientific">Nitrospirillum iridis</name>
    <dbReference type="NCBI Taxonomy" id="765888"/>
    <lineage>
        <taxon>Bacteria</taxon>
        <taxon>Pseudomonadati</taxon>
        <taxon>Pseudomonadota</taxon>
        <taxon>Alphaproteobacteria</taxon>
        <taxon>Rhodospirillales</taxon>
        <taxon>Azospirillaceae</taxon>
        <taxon>Nitrospirillum</taxon>
    </lineage>
</organism>
<keyword evidence="1" id="KW-0732">Signal</keyword>
<evidence type="ECO:0000313" key="3">
    <source>
        <dbReference type="Proteomes" id="UP000539175"/>
    </source>
</evidence>